<keyword evidence="2" id="KW-1185">Reference proteome</keyword>
<dbReference type="EMBL" id="JAPDFL010000001">
    <property type="protein sequence ID" value="MCW1933018.1"/>
    <property type="molecule type" value="Genomic_DNA"/>
</dbReference>
<name>A0ABT3GZQ5_9RHOB</name>
<reference evidence="1 2" key="1">
    <citation type="submission" date="2022-10" db="EMBL/GenBank/DDBJ databases">
        <title>Pararhodobacter sp. nov., isolated from marine algae.</title>
        <authorList>
            <person name="Choi B.J."/>
            <person name="Kim J.M."/>
            <person name="Lee J.K."/>
            <person name="Choi D.G."/>
            <person name="Jeon C.O."/>
        </authorList>
    </citation>
    <scope>NUCLEOTIDE SEQUENCE [LARGE SCALE GENOMIC DNA]</scope>
    <source>
        <strain evidence="1 2">ZQ420</strain>
    </source>
</reference>
<sequence>MAAFAFDALRLALQTGTMLMQAQQVVAMRTLGMMGGWNLRDGETARMVSEKMAAFTESSAAIHTALTRSKPPLAVAAAALKPYATRTRSNARSLSRRGPG</sequence>
<proteinExistence type="predicted"/>
<organism evidence="1 2">
    <name type="scientific">Pararhodobacter zhoushanensis</name>
    <dbReference type="NCBI Taxonomy" id="2479545"/>
    <lineage>
        <taxon>Bacteria</taxon>
        <taxon>Pseudomonadati</taxon>
        <taxon>Pseudomonadota</taxon>
        <taxon>Alphaproteobacteria</taxon>
        <taxon>Rhodobacterales</taxon>
        <taxon>Paracoccaceae</taxon>
        <taxon>Pararhodobacter</taxon>
    </lineage>
</organism>
<gene>
    <name evidence="1" type="ORF">OKW52_12315</name>
</gene>
<dbReference type="Proteomes" id="UP001208938">
    <property type="component" value="Unassembled WGS sequence"/>
</dbReference>
<protein>
    <submittedName>
        <fullName evidence="1">Antifreeze protein</fullName>
    </submittedName>
</protein>
<evidence type="ECO:0000313" key="2">
    <source>
        <dbReference type="Proteomes" id="UP001208938"/>
    </source>
</evidence>
<evidence type="ECO:0000313" key="1">
    <source>
        <dbReference type="EMBL" id="MCW1933018.1"/>
    </source>
</evidence>
<accession>A0ABT3GZQ5</accession>
<dbReference type="RefSeq" id="WP_264505969.1">
    <property type="nucleotide sequence ID" value="NZ_JAPDFL010000001.1"/>
</dbReference>
<comment type="caution">
    <text evidence="1">The sequence shown here is derived from an EMBL/GenBank/DDBJ whole genome shotgun (WGS) entry which is preliminary data.</text>
</comment>